<name>A0A1G7MRY1_9PSEU</name>
<keyword evidence="2" id="KW-1185">Reference proteome</keyword>
<dbReference type="AlphaFoldDB" id="A0A1G7MRY1"/>
<dbReference type="RefSeq" id="WP_143035841.1">
    <property type="nucleotide sequence ID" value="NZ_FNCC01000002.1"/>
</dbReference>
<reference evidence="2" key="1">
    <citation type="submission" date="2016-10" db="EMBL/GenBank/DDBJ databases">
        <authorList>
            <person name="Varghese N."/>
            <person name="Submissions S."/>
        </authorList>
    </citation>
    <scope>NUCLEOTIDE SEQUENCE [LARGE SCALE GENOMIC DNA]</scope>
    <source>
        <strain evidence="2">CGMCC 4.3506</strain>
    </source>
</reference>
<protein>
    <submittedName>
        <fullName evidence="1">Uncharacterized protein</fullName>
    </submittedName>
</protein>
<gene>
    <name evidence="1" type="ORF">SAMN05216553_102473</name>
</gene>
<dbReference type="OrthoDB" id="5186336at2"/>
<organism evidence="1 2">
    <name type="scientific">Lentzea fradiae</name>
    <dbReference type="NCBI Taxonomy" id="200378"/>
    <lineage>
        <taxon>Bacteria</taxon>
        <taxon>Bacillati</taxon>
        <taxon>Actinomycetota</taxon>
        <taxon>Actinomycetes</taxon>
        <taxon>Pseudonocardiales</taxon>
        <taxon>Pseudonocardiaceae</taxon>
        <taxon>Lentzea</taxon>
    </lineage>
</organism>
<dbReference type="Proteomes" id="UP000199623">
    <property type="component" value="Unassembled WGS sequence"/>
</dbReference>
<evidence type="ECO:0000313" key="2">
    <source>
        <dbReference type="Proteomes" id="UP000199623"/>
    </source>
</evidence>
<dbReference type="EMBL" id="FNCC01000002">
    <property type="protein sequence ID" value="SDF64467.1"/>
    <property type="molecule type" value="Genomic_DNA"/>
</dbReference>
<accession>A0A1G7MRY1</accession>
<sequence>MLNRKIIFHRWASANPQKLFDPKRAIKTLAAGIGHSDEYAILATGDVTTAVLPVSYDDDTPKPVRLQMLALRTASKLPAKWRPDAPLESIPLLEGEYSADVTHLCMWQDGVVAQEFHHNAPRVGRLSHFLRKKLDEQMLFNPLYQPDMLTKLEGLRGQLRSVHLAFTKPDYATDLSTGVFGSLLPEVFGKRAPSVNVQIGMGKYGPRNRFLDEGIEQAVFELAENAHEIVDRLVVSGINPDTGKAEHVNLLSERLLVEIQLPEHPSTNSVPDSDATFEALENARLKLDGEGLIARATEAQAMRNAK</sequence>
<evidence type="ECO:0000313" key="1">
    <source>
        <dbReference type="EMBL" id="SDF64467.1"/>
    </source>
</evidence>
<proteinExistence type="predicted"/>